<dbReference type="RefSeq" id="WP_204721041.1">
    <property type="nucleotide sequence ID" value="NZ_JACSNR010000007.1"/>
</dbReference>
<reference evidence="1 2" key="1">
    <citation type="journal article" date="2021" name="Sci. Rep.">
        <title>The distribution of antibiotic resistance genes in chicken gut microbiota commensals.</title>
        <authorList>
            <person name="Juricova H."/>
            <person name="Matiasovicova J."/>
            <person name="Kubasova T."/>
            <person name="Cejkova D."/>
            <person name="Rychlik I."/>
        </authorList>
    </citation>
    <scope>NUCLEOTIDE SEQUENCE [LARGE SCALE GENOMIC DNA]</scope>
    <source>
        <strain evidence="1 2">An564</strain>
    </source>
</reference>
<organism evidence="1 2">
    <name type="scientific">Hydrogenoanaerobacterium saccharovorans</name>
    <dbReference type="NCBI Taxonomy" id="474960"/>
    <lineage>
        <taxon>Bacteria</taxon>
        <taxon>Bacillati</taxon>
        <taxon>Bacillota</taxon>
        <taxon>Clostridia</taxon>
        <taxon>Eubacteriales</taxon>
        <taxon>Oscillospiraceae</taxon>
        <taxon>Hydrogenoanaerobacterium</taxon>
    </lineage>
</organism>
<dbReference type="EMBL" id="JACSNR010000007">
    <property type="protein sequence ID" value="MBM6923563.1"/>
    <property type="molecule type" value="Genomic_DNA"/>
</dbReference>
<evidence type="ECO:0008006" key="3">
    <source>
        <dbReference type="Google" id="ProtNLM"/>
    </source>
</evidence>
<sequence length="156" mass="16825">MMDAVRQWAFSLCAAAMACAVIELLLPSISLAKMTRLVLSVFFLCVLIQPLGLEAHRSEISLKTGQGMEQAEEYAAEISGRIGEDLSGSVRSAVEEELALIGLSPAEYELEIGLGSEQILVTVLLPKDSTADPAEISDCLEQDPMIQTNVIKEEAE</sequence>
<dbReference type="PROSITE" id="PS51257">
    <property type="entry name" value="PROKAR_LIPOPROTEIN"/>
    <property type="match status" value="1"/>
</dbReference>
<comment type="caution">
    <text evidence="1">The sequence shown here is derived from an EMBL/GenBank/DDBJ whole genome shotgun (WGS) entry which is preliminary data.</text>
</comment>
<proteinExistence type="predicted"/>
<keyword evidence="2" id="KW-1185">Reference proteome</keyword>
<accession>A0ABS2GQ04</accession>
<gene>
    <name evidence="1" type="ORF">H9X81_07660</name>
</gene>
<dbReference type="Proteomes" id="UP000724149">
    <property type="component" value="Unassembled WGS sequence"/>
</dbReference>
<evidence type="ECO:0000313" key="2">
    <source>
        <dbReference type="Proteomes" id="UP000724149"/>
    </source>
</evidence>
<name>A0ABS2GQ04_9FIRM</name>
<evidence type="ECO:0000313" key="1">
    <source>
        <dbReference type="EMBL" id="MBM6923563.1"/>
    </source>
</evidence>
<protein>
    <recommendedName>
        <fullName evidence="3">Stage III sporulation protein AF</fullName>
    </recommendedName>
</protein>